<dbReference type="Proteomes" id="UP000790347">
    <property type="component" value="Unassembled WGS sequence"/>
</dbReference>
<dbReference type="Gene3D" id="3.40.50.1820">
    <property type="entry name" value="alpha/beta hydrolase"/>
    <property type="match status" value="1"/>
</dbReference>
<dbReference type="PANTHER" id="PTHR46809:SF2">
    <property type="entry name" value="GH21273P"/>
    <property type="match status" value="1"/>
</dbReference>
<keyword evidence="6" id="KW-1185">Reference proteome</keyword>
<accession>A0A922HQL4</accession>
<proteinExistence type="predicted"/>
<evidence type="ECO:0000313" key="5">
    <source>
        <dbReference type="EMBL" id="KAH9497666.1"/>
    </source>
</evidence>
<dbReference type="SUPFAM" id="SSF53474">
    <property type="entry name" value="alpha/beta-Hydrolases"/>
    <property type="match status" value="1"/>
</dbReference>
<dbReference type="InterPro" id="IPR029058">
    <property type="entry name" value="AB_hydrolase_fold"/>
</dbReference>
<gene>
    <name evidence="5" type="primary">KANSL3</name>
    <name evidence="5" type="ORF">DERF_013634</name>
</gene>
<organism evidence="5 6">
    <name type="scientific">Dermatophagoides farinae</name>
    <name type="common">American house dust mite</name>
    <dbReference type="NCBI Taxonomy" id="6954"/>
    <lineage>
        <taxon>Eukaryota</taxon>
        <taxon>Metazoa</taxon>
        <taxon>Ecdysozoa</taxon>
        <taxon>Arthropoda</taxon>
        <taxon>Chelicerata</taxon>
        <taxon>Arachnida</taxon>
        <taxon>Acari</taxon>
        <taxon>Acariformes</taxon>
        <taxon>Sarcoptiformes</taxon>
        <taxon>Astigmata</taxon>
        <taxon>Psoroptidia</taxon>
        <taxon>Analgoidea</taxon>
        <taxon>Pyroglyphidae</taxon>
        <taxon>Dermatophagoidinae</taxon>
        <taxon>Dermatophagoides</taxon>
    </lineage>
</organism>
<feature type="region of interest" description="Disordered" evidence="3">
    <location>
        <begin position="483"/>
        <end position="555"/>
    </location>
</feature>
<evidence type="ECO:0000256" key="3">
    <source>
        <dbReference type="SAM" id="MobiDB-lite"/>
    </source>
</evidence>
<evidence type="ECO:0000256" key="2">
    <source>
        <dbReference type="ARBA" id="ARBA00022737"/>
    </source>
</evidence>
<dbReference type="PANTHER" id="PTHR46809">
    <property type="entry name" value="STROMAL CELL-DERIVED FACTOR 2-LIKE PROTEIN"/>
    <property type="match status" value="1"/>
</dbReference>
<dbReference type="SUPFAM" id="SSF82109">
    <property type="entry name" value="MIR domain"/>
    <property type="match status" value="1"/>
</dbReference>
<dbReference type="SMART" id="SM00472">
    <property type="entry name" value="MIR"/>
    <property type="match status" value="3"/>
</dbReference>
<keyword evidence="2" id="KW-0677">Repeat</keyword>
<reference evidence="5" key="2">
    <citation type="journal article" date="2022" name="Res Sq">
        <title>Comparative Genomics Reveals Insights into the Divergent Evolution of Astigmatic Mites and Household Pest Adaptations.</title>
        <authorList>
            <person name="Xiong Q."/>
            <person name="Wan A.T.-Y."/>
            <person name="Liu X.-Y."/>
            <person name="Fung C.S.-H."/>
            <person name="Xiao X."/>
            <person name="Malainual N."/>
            <person name="Hou J."/>
            <person name="Wang L."/>
            <person name="Wang M."/>
            <person name="Yang K."/>
            <person name="Cui Y."/>
            <person name="Leung E."/>
            <person name="Nong W."/>
            <person name="Shin S.-K."/>
            <person name="Au S."/>
            <person name="Jeong K.Y."/>
            <person name="Chew F.T."/>
            <person name="Hui J."/>
            <person name="Leung T.F."/>
            <person name="Tungtrongchitr A."/>
            <person name="Zhong N."/>
            <person name="Liu Z."/>
            <person name="Tsui S."/>
        </authorList>
    </citation>
    <scope>NUCLEOTIDE SEQUENCE</scope>
    <source>
        <strain evidence="5">Derf</strain>
        <tissue evidence="5">Whole organism</tissue>
    </source>
</reference>
<evidence type="ECO:0000313" key="6">
    <source>
        <dbReference type="Proteomes" id="UP000790347"/>
    </source>
</evidence>
<feature type="compositionally biased region" description="Basic and acidic residues" evidence="3">
    <location>
        <begin position="512"/>
        <end position="521"/>
    </location>
</feature>
<dbReference type="EMBL" id="ASGP02000007">
    <property type="protein sequence ID" value="KAH9497666.1"/>
    <property type="molecule type" value="Genomic_DNA"/>
</dbReference>
<feature type="domain" description="MIR" evidence="4">
    <location>
        <begin position="793"/>
        <end position="847"/>
    </location>
</feature>
<comment type="caution">
    <text evidence="5">The sequence shown here is derived from an EMBL/GenBank/DDBJ whole genome shotgun (WGS) entry which is preliminary data.</text>
</comment>
<dbReference type="InterPro" id="IPR036300">
    <property type="entry name" value="MIR_dom_sf"/>
</dbReference>
<feature type="domain" description="MIR" evidence="4">
    <location>
        <begin position="675"/>
        <end position="729"/>
    </location>
</feature>
<keyword evidence="1" id="KW-0732">Signal</keyword>
<feature type="domain" description="MIR" evidence="4">
    <location>
        <begin position="737"/>
        <end position="792"/>
    </location>
</feature>
<dbReference type="Pfam" id="PF02815">
    <property type="entry name" value="MIR"/>
    <property type="match status" value="1"/>
</dbReference>
<name>A0A922HQL4_DERFA</name>
<dbReference type="InterPro" id="IPR056519">
    <property type="entry name" value="KANSL3_1st"/>
</dbReference>
<sequence length="865" mass="97597">MFKSDSQFINEMNDKKISDQISSELPIEHNYAKSPHIHPDPQIHAQPTKYLFMKHFPRHLTKTSNKYQQSDNIVDIDVVTYDEMKKIPFLTPKPPPVPIKIDDDVPEIDSSITDKWTYEKNKLWTRAMKIIHSDRMARLSFEGHVNEVLLKRNLQDHTTQKFRELFSSTFWNTKLLIWLHETLLEHLNVNYQTVYIESLQILRQKIPTLIEKFYQVKDRIENKNRPTLNDPLFNTLSHYKPKKLSRKPIFILVPNGPNQNVNQTNSLRLKYWSSLLSSMGKLVSLSVPAKPTDYIADILNDIRYVVNEKIKNCKNSYSSRPVILIGFNSASVIAVHCALQNPRSIAAVICLGFPLKTINGNRGELGDTILELSCPIQFVVGENSVLTPLDDMEDFRERMTRTETNLIVVGGADDKLVVSNVKKRLECLTQSMVDRCIVDEIHEFLSPILTNYNEDGNICYVTPTSLNKDTRLYRFFHDEHGQPIPIIGTSSSSSTNRKRPPSSSSSSRKRTKIENDSDDKSTKRKRPPRPPKKDSINNINLNNNNNKTPGTITTTSSNNINNFAHILGGRTISNGGAATIAASGSSGFTLVPFQSSSSSNVAAFITNNTTPTTTTMNIDKQQQFTFLPIFSLTSIMALSSSSLFCLPKFRLKFIPIHLLIITCFNIFITNCSSSSTTVTCGSVLKLMNVNSGIRLHSHDIKYGSGSGQQSVTGTDKQEDVNSYWQIGAKTDEQCERGTPIECGSIIRLTHLQTKKNLHSHHFPSPLSHNQEVSAFGKDGDGDTGDNWQILCGGKHWELNSNIRFKHVDTEMYLSSSGHVYGRPIQGQMEIIASTYSDSSVYWIAKEGIFVKPNNFDTKYVGHDEL</sequence>
<dbReference type="CDD" id="cd23293">
    <property type="entry name" value="beta-trefoil_MIR_SDF2_meta"/>
    <property type="match status" value="1"/>
</dbReference>
<dbReference type="Gene3D" id="2.80.10.50">
    <property type="match status" value="1"/>
</dbReference>
<feature type="compositionally biased region" description="Low complexity" evidence="3">
    <location>
        <begin position="536"/>
        <end position="555"/>
    </location>
</feature>
<dbReference type="InterPro" id="IPR016093">
    <property type="entry name" value="MIR_motif"/>
</dbReference>
<evidence type="ECO:0000256" key="1">
    <source>
        <dbReference type="ARBA" id="ARBA00022729"/>
    </source>
</evidence>
<dbReference type="Pfam" id="PF23154">
    <property type="entry name" value="KANSL3_1st"/>
    <property type="match status" value="1"/>
</dbReference>
<reference evidence="5" key="1">
    <citation type="submission" date="2013-05" db="EMBL/GenBank/DDBJ databases">
        <authorList>
            <person name="Yim A.K.Y."/>
            <person name="Chan T.F."/>
            <person name="Ji K.M."/>
            <person name="Liu X.Y."/>
            <person name="Zhou J.W."/>
            <person name="Li R.Q."/>
            <person name="Yang K.Y."/>
            <person name="Li J."/>
            <person name="Li M."/>
            <person name="Law P.T.W."/>
            <person name="Wu Y.L."/>
            <person name="Cai Z.L."/>
            <person name="Qin H."/>
            <person name="Bao Y."/>
            <person name="Leung R.K.K."/>
            <person name="Ng P.K.S."/>
            <person name="Zou J."/>
            <person name="Zhong X.J."/>
            <person name="Ran P.X."/>
            <person name="Zhong N.S."/>
            <person name="Liu Z.G."/>
            <person name="Tsui S.K.W."/>
        </authorList>
    </citation>
    <scope>NUCLEOTIDE SEQUENCE</scope>
    <source>
        <strain evidence="5">Derf</strain>
        <tissue evidence="5">Whole organism</tissue>
    </source>
</reference>
<dbReference type="PROSITE" id="PS50919">
    <property type="entry name" value="MIR"/>
    <property type="match status" value="3"/>
</dbReference>
<feature type="compositionally biased region" description="Low complexity" evidence="3">
    <location>
        <begin position="483"/>
        <end position="506"/>
    </location>
</feature>
<evidence type="ECO:0000259" key="4">
    <source>
        <dbReference type="PROSITE" id="PS50919"/>
    </source>
</evidence>
<dbReference type="AlphaFoldDB" id="A0A922HQL4"/>
<protein>
    <submittedName>
        <fullName evidence="5">KAT8 regulatory NSL complex subunit 3</fullName>
    </submittedName>
</protein>